<dbReference type="AlphaFoldDB" id="A0A380P1Y6"/>
<organism evidence="2 3">
    <name type="scientific">Weissella viridescens</name>
    <name type="common">Lactobacillus viridescens</name>
    <dbReference type="NCBI Taxonomy" id="1629"/>
    <lineage>
        <taxon>Bacteria</taxon>
        <taxon>Bacillati</taxon>
        <taxon>Bacillota</taxon>
        <taxon>Bacilli</taxon>
        <taxon>Lactobacillales</taxon>
        <taxon>Lactobacillaceae</taxon>
        <taxon>Weissella</taxon>
    </lineage>
</organism>
<evidence type="ECO:0000313" key="2">
    <source>
        <dbReference type="EMBL" id="SUP58897.1"/>
    </source>
</evidence>
<evidence type="ECO:0000259" key="1">
    <source>
        <dbReference type="Pfam" id="PF25888"/>
    </source>
</evidence>
<accession>A0A380P1Y6</accession>
<proteinExistence type="predicted"/>
<name>A0A380P1Y6_WEIVI</name>
<dbReference type="Pfam" id="PF25888">
    <property type="entry name" value="WHD_DnaB"/>
    <property type="match status" value="1"/>
</dbReference>
<sequence>MKTFQQDLTMKTQWVYEMLEPMSTRAFLSDDTLASLLAHYLGEDTLNQLIADTLPEQPAFQGKCHGFIL</sequence>
<protein>
    <submittedName>
        <fullName evidence="2">Replication initiation/membrane attachment protein</fullName>
    </submittedName>
</protein>
<dbReference type="EMBL" id="UHIV01000004">
    <property type="protein sequence ID" value="SUP58897.1"/>
    <property type="molecule type" value="Genomic_DNA"/>
</dbReference>
<reference evidence="2 3" key="1">
    <citation type="submission" date="2018-06" db="EMBL/GenBank/DDBJ databases">
        <authorList>
            <consortium name="Pathogen Informatics"/>
            <person name="Doyle S."/>
        </authorList>
    </citation>
    <scope>NUCLEOTIDE SEQUENCE [LARGE SCALE GENOMIC DNA]</scope>
    <source>
        <strain evidence="2 3">NCTC13645</strain>
    </source>
</reference>
<evidence type="ECO:0000313" key="3">
    <source>
        <dbReference type="Proteomes" id="UP000254621"/>
    </source>
</evidence>
<dbReference type="InterPro" id="IPR058660">
    <property type="entry name" value="WHD_DnaB"/>
</dbReference>
<dbReference type="Proteomes" id="UP000254621">
    <property type="component" value="Unassembled WGS sequence"/>
</dbReference>
<gene>
    <name evidence="2" type="ORF">NCTC13645_01146</name>
</gene>
<feature type="domain" description="Replicative helicase loading/DNA remodeling protein DnaB N-terminal winged helix" evidence="1">
    <location>
        <begin position="2"/>
        <end position="57"/>
    </location>
</feature>